<accession>A0A6I6EU02</accession>
<dbReference type="InterPro" id="IPR055210">
    <property type="entry name" value="CtpA/B_N"/>
</dbReference>
<evidence type="ECO:0000313" key="9">
    <source>
        <dbReference type="Proteomes" id="UP000422764"/>
    </source>
</evidence>
<dbReference type="Pfam" id="PF13205">
    <property type="entry name" value="Big_5"/>
    <property type="match status" value="1"/>
</dbReference>
<dbReference type="GO" id="GO:0004175">
    <property type="term" value="F:endopeptidase activity"/>
    <property type="evidence" value="ECO:0007669"/>
    <property type="project" value="TreeGrafter"/>
</dbReference>
<dbReference type="InterPro" id="IPR036034">
    <property type="entry name" value="PDZ_sf"/>
</dbReference>
<dbReference type="Gene3D" id="3.30.750.44">
    <property type="match status" value="1"/>
</dbReference>
<dbReference type="InterPro" id="IPR041489">
    <property type="entry name" value="PDZ_6"/>
</dbReference>
<dbReference type="EMBL" id="CP046522">
    <property type="protein sequence ID" value="QGU95833.1"/>
    <property type="molecule type" value="Genomic_DNA"/>
</dbReference>
<dbReference type="InterPro" id="IPR005151">
    <property type="entry name" value="Tail-specific_protease"/>
</dbReference>
<dbReference type="NCBIfam" id="TIGR00225">
    <property type="entry name" value="prc"/>
    <property type="match status" value="1"/>
</dbReference>
<reference evidence="8 9" key="1">
    <citation type="submission" date="2019-12" db="EMBL/GenBank/DDBJ databases">
        <title>Genome sequenceing of Clostridium bovifaecis.</title>
        <authorList>
            <person name="Yao Y."/>
        </authorList>
    </citation>
    <scope>NUCLEOTIDE SEQUENCE [LARGE SCALE GENOMIC DNA]</scope>
    <source>
        <strain evidence="8 9">BXX</strain>
    </source>
</reference>
<dbReference type="SUPFAM" id="SSF50156">
    <property type="entry name" value="PDZ domain-like"/>
    <property type="match status" value="1"/>
</dbReference>
<dbReference type="Pfam" id="PF22694">
    <property type="entry name" value="CtpB_N-like"/>
    <property type="match status" value="1"/>
</dbReference>
<evidence type="ECO:0000256" key="4">
    <source>
        <dbReference type="ARBA" id="ARBA00022801"/>
    </source>
</evidence>
<dbReference type="InterPro" id="IPR014755">
    <property type="entry name" value="Cu-Rt/internalin_Ig-like"/>
</dbReference>
<dbReference type="GO" id="GO:0008236">
    <property type="term" value="F:serine-type peptidase activity"/>
    <property type="evidence" value="ECO:0007669"/>
    <property type="project" value="UniProtKB-KW"/>
</dbReference>
<dbReference type="InterPro" id="IPR004447">
    <property type="entry name" value="Peptidase_S41A"/>
</dbReference>
<dbReference type="Gene3D" id="3.90.226.10">
    <property type="entry name" value="2-enoyl-CoA Hydratase, Chain A, domain 1"/>
    <property type="match status" value="1"/>
</dbReference>
<dbReference type="SMART" id="SM00228">
    <property type="entry name" value="PDZ"/>
    <property type="match status" value="1"/>
</dbReference>
<organism evidence="8 9">
    <name type="scientific">Clostridium bovifaecis</name>
    <dbReference type="NCBI Taxonomy" id="2184719"/>
    <lineage>
        <taxon>Bacteria</taxon>
        <taxon>Bacillati</taxon>
        <taxon>Bacillota</taxon>
        <taxon>Clostridia</taxon>
        <taxon>Eubacteriales</taxon>
        <taxon>Clostridiaceae</taxon>
        <taxon>Clostridium</taxon>
    </lineage>
</organism>
<evidence type="ECO:0000256" key="1">
    <source>
        <dbReference type="ARBA" id="ARBA00009179"/>
    </source>
</evidence>
<gene>
    <name evidence="8" type="ORF">GOM49_12665</name>
</gene>
<dbReference type="InterPro" id="IPR001478">
    <property type="entry name" value="PDZ"/>
</dbReference>
<evidence type="ECO:0000256" key="6">
    <source>
        <dbReference type="RuleBase" id="RU004404"/>
    </source>
</evidence>
<name>A0A6I6EU02_9CLOT</name>
<sequence>MGDIMKLFKAKNIKNKGISILAALSIFFSSLSFLYINANAVETIPLSEAKSLIENYYLNPVSDEVLNSSSIEDMVKELNDPYSSYFTKEEYQEFVNAIDNKFCGIGVQILTDGVGIKITNVIKGSPAEEIGLKAGDIITKVNNINLSGLAVEQAITYIKGEEGTNAHLTVIRDGSSFEIDAIRREISLPTVVGEVLGNNVGYIEVSSFGENTPYEFKNALDQLEEADVKSYIVDLRYNPGGYVQAALDIGGYFVGNNPLMIMENSAGYKAAYKGYNHDNIIEKPIIFLINEYSASASEILSAALKDYKKAFFIGKTTYGKGVAQNMFPLSDGSFLKITTNEFLSPYGNTINHVGISPDLPVDEENVDFLDLAYLLSSGMSSKDEIETSNNKAGYVKLELNNKSFYIDLKEARKAGFLETYRYIIKNIDAKNLFLGQGERWVNFSYEDLKDEVNLIYPGSKILKSIDKDKKDKTFNITFNKAIDARSINNENVELINAANGERIDTNITVTDGNRVTLNLKDELKDSTYYLVISDKVKDSGGKKLNKETVVKITSR</sequence>
<dbReference type="Gene3D" id="2.30.42.10">
    <property type="match status" value="1"/>
</dbReference>
<dbReference type="GO" id="GO:0006508">
    <property type="term" value="P:proteolysis"/>
    <property type="evidence" value="ECO:0007669"/>
    <property type="project" value="UniProtKB-KW"/>
</dbReference>
<dbReference type="GO" id="GO:0007165">
    <property type="term" value="P:signal transduction"/>
    <property type="evidence" value="ECO:0007669"/>
    <property type="project" value="TreeGrafter"/>
</dbReference>
<evidence type="ECO:0000256" key="5">
    <source>
        <dbReference type="ARBA" id="ARBA00022825"/>
    </source>
</evidence>
<keyword evidence="5 6" id="KW-0720">Serine protease</keyword>
<proteinExistence type="inferred from homology"/>
<dbReference type="CDD" id="cd07560">
    <property type="entry name" value="Peptidase_S41_CPP"/>
    <property type="match status" value="1"/>
</dbReference>
<comment type="similarity">
    <text evidence="1 6">Belongs to the peptidase S41A family.</text>
</comment>
<evidence type="ECO:0000259" key="7">
    <source>
        <dbReference type="PROSITE" id="PS50106"/>
    </source>
</evidence>
<keyword evidence="4 6" id="KW-0378">Hydrolase</keyword>
<evidence type="ECO:0000313" key="8">
    <source>
        <dbReference type="EMBL" id="QGU95833.1"/>
    </source>
</evidence>
<keyword evidence="9" id="KW-1185">Reference proteome</keyword>
<dbReference type="Proteomes" id="UP000422764">
    <property type="component" value="Chromosome"/>
</dbReference>
<dbReference type="PROSITE" id="PS50106">
    <property type="entry name" value="PDZ"/>
    <property type="match status" value="1"/>
</dbReference>
<dbReference type="Gene3D" id="2.60.40.1220">
    <property type="match status" value="1"/>
</dbReference>
<dbReference type="PANTHER" id="PTHR32060">
    <property type="entry name" value="TAIL-SPECIFIC PROTEASE"/>
    <property type="match status" value="1"/>
</dbReference>
<dbReference type="Pfam" id="PF17820">
    <property type="entry name" value="PDZ_6"/>
    <property type="match status" value="1"/>
</dbReference>
<dbReference type="SMART" id="SM00245">
    <property type="entry name" value="TSPc"/>
    <property type="match status" value="1"/>
</dbReference>
<keyword evidence="3" id="KW-0732">Signal</keyword>
<dbReference type="PANTHER" id="PTHR32060:SF30">
    <property type="entry name" value="CARBOXY-TERMINAL PROCESSING PROTEASE CTPA"/>
    <property type="match status" value="1"/>
</dbReference>
<dbReference type="AlphaFoldDB" id="A0A6I6EU02"/>
<evidence type="ECO:0000256" key="2">
    <source>
        <dbReference type="ARBA" id="ARBA00022670"/>
    </source>
</evidence>
<protein>
    <submittedName>
        <fullName evidence="8">PDZ domain-containing protein</fullName>
    </submittedName>
</protein>
<dbReference type="Pfam" id="PF03572">
    <property type="entry name" value="Peptidase_S41"/>
    <property type="match status" value="1"/>
</dbReference>
<evidence type="ECO:0000256" key="3">
    <source>
        <dbReference type="ARBA" id="ARBA00022729"/>
    </source>
</evidence>
<dbReference type="GO" id="GO:0030288">
    <property type="term" value="C:outer membrane-bounded periplasmic space"/>
    <property type="evidence" value="ECO:0007669"/>
    <property type="project" value="TreeGrafter"/>
</dbReference>
<keyword evidence="2 6" id="KW-0645">Protease</keyword>
<dbReference type="InterPro" id="IPR029045">
    <property type="entry name" value="ClpP/crotonase-like_dom_sf"/>
</dbReference>
<dbReference type="CDD" id="cd06782">
    <property type="entry name" value="cpPDZ_CPP-like"/>
    <property type="match status" value="1"/>
</dbReference>
<feature type="domain" description="PDZ" evidence="7">
    <location>
        <begin position="105"/>
        <end position="159"/>
    </location>
</feature>
<dbReference type="InterPro" id="IPR032812">
    <property type="entry name" value="SbsA_Ig"/>
</dbReference>
<dbReference type="SUPFAM" id="SSF52096">
    <property type="entry name" value="ClpP/crotonase"/>
    <property type="match status" value="1"/>
</dbReference>